<accession>A0A8J2WZU8</accession>
<proteinExistence type="predicted"/>
<dbReference type="CDD" id="cd14279">
    <property type="entry name" value="CUE"/>
    <property type="match status" value="1"/>
</dbReference>
<evidence type="ECO:0000313" key="2">
    <source>
        <dbReference type="EMBL" id="CAH0368486.1"/>
    </source>
</evidence>
<organism evidence="2 3">
    <name type="scientific">Pelagomonas calceolata</name>
    <dbReference type="NCBI Taxonomy" id="35677"/>
    <lineage>
        <taxon>Eukaryota</taxon>
        <taxon>Sar</taxon>
        <taxon>Stramenopiles</taxon>
        <taxon>Ochrophyta</taxon>
        <taxon>Pelagophyceae</taxon>
        <taxon>Pelagomonadales</taxon>
        <taxon>Pelagomonadaceae</taxon>
        <taxon>Pelagomonas</taxon>
    </lineage>
</organism>
<name>A0A8J2WZU8_9STRA</name>
<dbReference type="PROSITE" id="PS51140">
    <property type="entry name" value="CUE"/>
    <property type="match status" value="1"/>
</dbReference>
<evidence type="ECO:0000259" key="1">
    <source>
        <dbReference type="PROSITE" id="PS51140"/>
    </source>
</evidence>
<dbReference type="GO" id="GO:0043130">
    <property type="term" value="F:ubiquitin binding"/>
    <property type="evidence" value="ECO:0007669"/>
    <property type="project" value="InterPro"/>
</dbReference>
<dbReference type="AlphaFoldDB" id="A0A8J2WZU8"/>
<gene>
    <name evidence="2" type="ORF">PECAL_2P15530</name>
</gene>
<evidence type="ECO:0000313" key="3">
    <source>
        <dbReference type="Proteomes" id="UP000789595"/>
    </source>
</evidence>
<dbReference type="InterPro" id="IPR003892">
    <property type="entry name" value="CUE"/>
</dbReference>
<dbReference type="Proteomes" id="UP000789595">
    <property type="component" value="Unassembled WGS sequence"/>
</dbReference>
<dbReference type="Gene3D" id="1.10.8.10">
    <property type="entry name" value="DNA helicase RuvA subunit, C-terminal domain"/>
    <property type="match status" value="1"/>
</dbReference>
<feature type="domain" description="CUE" evidence="1">
    <location>
        <begin position="3"/>
        <end position="46"/>
    </location>
</feature>
<dbReference type="Pfam" id="PF02845">
    <property type="entry name" value="CUE"/>
    <property type="match status" value="1"/>
</dbReference>
<reference evidence="2" key="1">
    <citation type="submission" date="2021-11" db="EMBL/GenBank/DDBJ databases">
        <authorList>
            <consortium name="Genoscope - CEA"/>
            <person name="William W."/>
        </authorList>
    </citation>
    <scope>NUCLEOTIDE SEQUENCE</scope>
</reference>
<comment type="caution">
    <text evidence="2">The sequence shown here is derived from an EMBL/GenBank/DDBJ whole genome shotgun (WGS) entry which is preliminary data.</text>
</comment>
<protein>
    <recommendedName>
        <fullName evidence="1">CUE domain-containing protein</fullName>
    </recommendedName>
</protein>
<dbReference type="EMBL" id="CAKKNE010000002">
    <property type="protein sequence ID" value="CAH0368486.1"/>
    <property type="molecule type" value="Genomic_DNA"/>
</dbReference>
<keyword evidence="3" id="KW-1185">Reference proteome</keyword>
<sequence length="177" mass="18118">MAAASADVGTLKAMFEHWDEATLAEVLAASGNDMNRASESILSAGSPEAWRAARARAPPSPPAAAGAAPQGAVSVVVPPGSRGGATLSMTAHGRSFMVTVPQGLRAGDRFVATIPPPRGATVTPSDGAPRRGKLVTLPADFLQPPPAARSSDAAIDQQTALFLQHENRRRAAAAPRL</sequence>